<accession>A0A2A4FQ14</accession>
<dbReference type="InterPro" id="IPR011004">
    <property type="entry name" value="Trimer_LpxA-like_sf"/>
</dbReference>
<gene>
    <name evidence="1" type="ORF">COO09_23640</name>
</gene>
<evidence type="ECO:0000313" key="1">
    <source>
        <dbReference type="EMBL" id="PCE39800.1"/>
    </source>
</evidence>
<dbReference type="KEGG" id="rdi:CMV14_09830"/>
<dbReference type="Pfam" id="PF00132">
    <property type="entry name" value="Hexapep"/>
    <property type="match status" value="1"/>
</dbReference>
<keyword evidence="2" id="KW-1185">Reference proteome</keyword>
<reference evidence="1 2" key="1">
    <citation type="submission" date="2017-09" db="EMBL/GenBank/DDBJ databases">
        <title>The Catabolism of 3,6-Dichlorosalicylic acid is Initiated by the Cytochrome P450 Monooxygenase DsmABC in Rhizorhabdus dicambivorans Ndbn-20.</title>
        <authorList>
            <person name="Na L."/>
        </authorList>
    </citation>
    <scope>NUCLEOTIDE SEQUENCE [LARGE SCALE GENOMIC DNA]</scope>
    <source>
        <strain evidence="1 2">Ndbn-20m</strain>
    </source>
</reference>
<dbReference type="EMBL" id="NWUF01000045">
    <property type="protein sequence ID" value="PCE39800.1"/>
    <property type="molecule type" value="Genomic_DNA"/>
</dbReference>
<dbReference type="AlphaFoldDB" id="A0A2A4FQ14"/>
<protein>
    <submittedName>
        <fullName evidence="1">Gamma carbonic anhydrase family protein</fullName>
    </submittedName>
</protein>
<dbReference type="Gene3D" id="2.160.10.10">
    <property type="entry name" value="Hexapeptide repeat proteins"/>
    <property type="match status" value="1"/>
</dbReference>
<dbReference type="Proteomes" id="UP000218934">
    <property type="component" value="Unassembled WGS sequence"/>
</dbReference>
<dbReference type="InterPro" id="IPR001451">
    <property type="entry name" value="Hexapep"/>
</dbReference>
<dbReference type="RefSeq" id="WP_066969816.1">
    <property type="nucleotide sequence ID" value="NZ_CP023449.1"/>
</dbReference>
<name>A0A2A4FQ14_9SPHN</name>
<evidence type="ECO:0000313" key="2">
    <source>
        <dbReference type="Proteomes" id="UP000218934"/>
    </source>
</evidence>
<dbReference type="SUPFAM" id="SSF51161">
    <property type="entry name" value="Trimeric LpxA-like enzymes"/>
    <property type="match status" value="1"/>
</dbReference>
<dbReference type="PANTHER" id="PTHR13061:SF29">
    <property type="entry name" value="GAMMA CARBONIC ANHYDRASE-LIKE 1, MITOCHONDRIAL-RELATED"/>
    <property type="match status" value="1"/>
</dbReference>
<dbReference type="InterPro" id="IPR047324">
    <property type="entry name" value="LbH_gamma_CA-like"/>
</dbReference>
<sequence length="181" mass="18999">MMDRVSIMPFHGKSPKIDPTAWIAPGCSIIGDVEIGPGASIWFNCVLRGDANAIRIGARSNIQDGSVIHCDAAEGGSPGYPTLIGDDVLVGHMAMLHGCTLMSGSFVGIGAIAMDGSVIEGGGMLAAGAMLTPNKHIGPNELWTGRPARLLRTLGDADVARNRRFVTHYAELAQEYRQAAS</sequence>
<comment type="caution">
    <text evidence="1">The sequence shown here is derived from an EMBL/GenBank/DDBJ whole genome shotgun (WGS) entry which is preliminary data.</text>
</comment>
<proteinExistence type="predicted"/>
<dbReference type="InterPro" id="IPR050484">
    <property type="entry name" value="Transf_Hexapept/Carb_Anhydrase"/>
</dbReference>
<organism evidence="1 2">
    <name type="scientific">Rhizorhabdus dicambivorans</name>
    <dbReference type="NCBI Taxonomy" id="1850238"/>
    <lineage>
        <taxon>Bacteria</taxon>
        <taxon>Pseudomonadati</taxon>
        <taxon>Pseudomonadota</taxon>
        <taxon>Alphaproteobacteria</taxon>
        <taxon>Sphingomonadales</taxon>
        <taxon>Sphingomonadaceae</taxon>
        <taxon>Rhizorhabdus</taxon>
    </lineage>
</organism>
<dbReference type="PANTHER" id="PTHR13061">
    <property type="entry name" value="DYNACTIN SUBUNIT P25"/>
    <property type="match status" value="1"/>
</dbReference>
<dbReference type="OrthoDB" id="9803036at2"/>
<dbReference type="CDD" id="cd04645">
    <property type="entry name" value="LbH_gamma_CA_like"/>
    <property type="match status" value="1"/>
</dbReference>